<evidence type="ECO:0000313" key="1">
    <source>
        <dbReference type="EMBL" id="KAL3682772.1"/>
    </source>
</evidence>
<dbReference type="InterPro" id="IPR027417">
    <property type="entry name" value="P-loop_NTPase"/>
</dbReference>
<dbReference type="EMBL" id="JBJQOH010000006">
    <property type="protein sequence ID" value="KAL3682772.1"/>
    <property type="molecule type" value="Genomic_DNA"/>
</dbReference>
<reference evidence="1 2" key="1">
    <citation type="submission" date="2024-09" db="EMBL/GenBank/DDBJ databases">
        <title>Chromosome-scale assembly of Riccia sorocarpa.</title>
        <authorList>
            <person name="Paukszto L."/>
        </authorList>
    </citation>
    <scope>NUCLEOTIDE SEQUENCE [LARGE SCALE GENOMIC DNA]</scope>
    <source>
        <strain evidence="1">LP-2024</strain>
        <tissue evidence="1">Aerial parts of the thallus</tissue>
    </source>
</reference>
<comment type="caution">
    <text evidence="1">The sequence shown here is derived from an EMBL/GenBank/DDBJ whole genome shotgun (WGS) entry which is preliminary data.</text>
</comment>
<organism evidence="1 2">
    <name type="scientific">Riccia sorocarpa</name>
    <dbReference type="NCBI Taxonomy" id="122646"/>
    <lineage>
        <taxon>Eukaryota</taxon>
        <taxon>Viridiplantae</taxon>
        <taxon>Streptophyta</taxon>
        <taxon>Embryophyta</taxon>
        <taxon>Marchantiophyta</taxon>
        <taxon>Marchantiopsida</taxon>
        <taxon>Marchantiidae</taxon>
        <taxon>Marchantiales</taxon>
        <taxon>Ricciaceae</taxon>
        <taxon>Riccia</taxon>
    </lineage>
</organism>
<evidence type="ECO:0008006" key="3">
    <source>
        <dbReference type="Google" id="ProtNLM"/>
    </source>
</evidence>
<dbReference type="SUPFAM" id="SSF52540">
    <property type="entry name" value="P-loop containing nucleoside triphosphate hydrolases"/>
    <property type="match status" value="1"/>
</dbReference>
<keyword evidence="2" id="KW-1185">Reference proteome</keyword>
<sequence>MTVSNGSGVQFSIGSNTASVIPTSVREAYDLALKYLPFEMMKASGRRDSVLVPESSSRLGDDLYIPVQCDHFSICRPTSEKCNRYLYFVALLDTVHQKQKEKKRRYIQPDDILVGVDALLSTILDRDLKEYRFLGLWGTGGVGKTTMAKLVFDELHDEFEYSCFVEDLKSIPGGKRELRQEIWGTCPNFLPQLPFPTEWHVNILERKVHCKHVVASYWKEIVTCFRWYSHTGALRPSERNCSRKWESR</sequence>
<dbReference type="PANTHER" id="PTHR11017">
    <property type="entry name" value="LEUCINE-RICH REPEAT-CONTAINING PROTEIN"/>
    <property type="match status" value="1"/>
</dbReference>
<dbReference type="Proteomes" id="UP001633002">
    <property type="component" value="Unassembled WGS sequence"/>
</dbReference>
<dbReference type="InterPro" id="IPR044974">
    <property type="entry name" value="Disease_R_plants"/>
</dbReference>
<accession>A0ABD3GU45</accession>
<dbReference type="AlphaFoldDB" id="A0ABD3GU45"/>
<protein>
    <recommendedName>
        <fullName evidence="3">NB-ARC domain-containing protein</fullName>
    </recommendedName>
</protein>
<gene>
    <name evidence="1" type="ORF">R1sor_000794</name>
</gene>
<evidence type="ECO:0000313" key="2">
    <source>
        <dbReference type="Proteomes" id="UP001633002"/>
    </source>
</evidence>
<dbReference type="PANTHER" id="PTHR11017:SF385">
    <property type="entry name" value="DISEASE RESISTANCE PROTEIN (TIR-NBS-LRR CLASS)-RELATED"/>
    <property type="match status" value="1"/>
</dbReference>
<name>A0ABD3GU45_9MARC</name>
<dbReference type="Gene3D" id="3.40.50.300">
    <property type="entry name" value="P-loop containing nucleotide triphosphate hydrolases"/>
    <property type="match status" value="1"/>
</dbReference>
<proteinExistence type="predicted"/>